<feature type="compositionally biased region" description="Polar residues" evidence="1">
    <location>
        <begin position="348"/>
        <end position="366"/>
    </location>
</feature>
<feature type="region of interest" description="Disordered" evidence="1">
    <location>
        <begin position="817"/>
        <end position="866"/>
    </location>
</feature>
<protein>
    <submittedName>
        <fullName evidence="3">Uncharacterized protein</fullName>
    </submittedName>
</protein>
<organism evidence="3 4">
    <name type="scientific">Cyclotella cryptica</name>
    <dbReference type="NCBI Taxonomy" id="29204"/>
    <lineage>
        <taxon>Eukaryota</taxon>
        <taxon>Sar</taxon>
        <taxon>Stramenopiles</taxon>
        <taxon>Ochrophyta</taxon>
        <taxon>Bacillariophyta</taxon>
        <taxon>Coscinodiscophyceae</taxon>
        <taxon>Thalassiosirophycidae</taxon>
        <taxon>Stephanodiscales</taxon>
        <taxon>Stephanodiscaceae</taxon>
        <taxon>Cyclotella</taxon>
    </lineage>
</organism>
<feature type="compositionally biased region" description="Low complexity" evidence="1">
    <location>
        <begin position="1064"/>
        <end position="1083"/>
    </location>
</feature>
<feature type="compositionally biased region" description="Polar residues" evidence="1">
    <location>
        <begin position="853"/>
        <end position="866"/>
    </location>
</feature>
<evidence type="ECO:0000313" key="4">
    <source>
        <dbReference type="Proteomes" id="UP001516023"/>
    </source>
</evidence>
<keyword evidence="2" id="KW-0472">Membrane</keyword>
<feature type="compositionally biased region" description="Basic and acidic residues" evidence="1">
    <location>
        <begin position="29"/>
        <end position="45"/>
    </location>
</feature>
<reference evidence="3 4" key="1">
    <citation type="journal article" date="2020" name="G3 (Bethesda)">
        <title>Improved Reference Genome for Cyclotella cryptica CCMP332, a Model for Cell Wall Morphogenesis, Salinity Adaptation, and Lipid Production in Diatoms (Bacillariophyta).</title>
        <authorList>
            <person name="Roberts W.R."/>
            <person name="Downey K.M."/>
            <person name="Ruck E.C."/>
            <person name="Traller J.C."/>
            <person name="Alverson A.J."/>
        </authorList>
    </citation>
    <scope>NUCLEOTIDE SEQUENCE [LARGE SCALE GENOMIC DNA]</scope>
    <source>
        <strain evidence="3 4">CCMP332</strain>
    </source>
</reference>
<proteinExistence type="predicted"/>
<feature type="compositionally biased region" description="Polar residues" evidence="1">
    <location>
        <begin position="240"/>
        <end position="257"/>
    </location>
</feature>
<feature type="region of interest" description="Disordered" evidence="1">
    <location>
        <begin position="455"/>
        <end position="531"/>
    </location>
</feature>
<feature type="region of interest" description="Disordered" evidence="1">
    <location>
        <begin position="1026"/>
        <end position="1135"/>
    </location>
</feature>
<dbReference type="EMBL" id="JABMIG020000424">
    <property type="protein sequence ID" value="KAL3778657.1"/>
    <property type="molecule type" value="Genomic_DNA"/>
</dbReference>
<feature type="compositionally biased region" description="Low complexity" evidence="1">
    <location>
        <begin position="1115"/>
        <end position="1128"/>
    </location>
</feature>
<feature type="transmembrane region" description="Helical" evidence="2">
    <location>
        <begin position="315"/>
        <end position="340"/>
    </location>
</feature>
<feature type="compositionally biased region" description="Basic and acidic residues" evidence="1">
    <location>
        <begin position="57"/>
        <end position="83"/>
    </location>
</feature>
<evidence type="ECO:0000256" key="2">
    <source>
        <dbReference type="SAM" id="Phobius"/>
    </source>
</evidence>
<feature type="compositionally biased region" description="Polar residues" evidence="1">
    <location>
        <begin position="1095"/>
        <end position="1107"/>
    </location>
</feature>
<feature type="compositionally biased region" description="Basic and acidic residues" evidence="1">
    <location>
        <begin position="141"/>
        <end position="177"/>
    </location>
</feature>
<accession>A0ABD3NTP4</accession>
<evidence type="ECO:0000313" key="3">
    <source>
        <dbReference type="EMBL" id="KAL3778657.1"/>
    </source>
</evidence>
<feature type="compositionally biased region" description="Low complexity" evidence="1">
    <location>
        <begin position="480"/>
        <end position="489"/>
    </location>
</feature>
<keyword evidence="2" id="KW-0812">Transmembrane</keyword>
<dbReference type="Proteomes" id="UP001516023">
    <property type="component" value="Unassembled WGS sequence"/>
</dbReference>
<feature type="compositionally biased region" description="Acidic residues" evidence="1">
    <location>
        <begin position="99"/>
        <end position="112"/>
    </location>
</feature>
<feature type="region of interest" description="Disordered" evidence="1">
    <location>
        <begin position="230"/>
        <end position="310"/>
    </location>
</feature>
<feature type="compositionally biased region" description="Low complexity" evidence="1">
    <location>
        <begin position="291"/>
        <end position="301"/>
    </location>
</feature>
<feature type="region of interest" description="Disordered" evidence="1">
    <location>
        <begin position="348"/>
        <end position="376"/>
    </location>
</feature>
<feature type="compositionally biased region" description="Polar residues" evidence="1">
    <location>
        <begin position="519"/>
        <end position="531"/>
    </location>
</feature>
<feature type="region of interest" description="Disordered" evidence="1">
    <location>
        <begin position="1"/>
        <end position="209"/>
    </location>
</feature>
<feature type="compositionally biased region" description="Low complexity" evidence="1">
    <location>
        <begin position="831"/>
        <end position="847"/>
    </location>
</feature>
<name>A0ABD3NTP4_9STRA</name>
<gene>
    <name evidence="3" type="ORF">HJC23_008641</name>
</gene>
<feature type="compositionally biased region" description="Polar residues" evidence="1">
    <location>
        <begin position="490"/>
        <end position="502"/>
    </location>
</feature>
<keyword evidence="2" id="KW-1133">Transmembrane helix</keyword>
<dbReference type="AlphaFoldDB" id="A0ABD3NTP4"/>
<evidence type="ECO:0000256" key="1">
    <source>
        <dbReference type="SAM" id="MobiDB-lite"/>
    </source>
</evidence>
<sequence length="1135" mass="124426">MFRNHTNESTSPRRYTESSGFTTEEFEGDSWKSDSDSSEDDVRVDDAEEELSLLSSNHHDDDEHAARDESHAEENARQGRHDEEDGISSNIVGEPAGEKEEDSSTSLEDEDLEPSHPPPDELGTNANDGVGGAITNNIEMDVGKEENDPRRQPKEQQQEGAKKEKGKSTLRGSRRDMVSLPDRSLLPPNNVMGNQEEDEDLSKSTRRLDSDEEYLETSWLPINFDNHHSTGNYRSHDTDNNINSHQHQQRVEGNTTSEKQHQHQRKTRNQILKDRDGRRLIRNSSPSSKINATTTNNNMANQKKPLSPPKQRRRYCLGISLLLFCIGTASVACWFLFYYLDDVRRTPNQENNSQSQYTSSNVNQENGGAATSDETMIQPIDKPLLEDDAECAYFTVEIVTDMYGNETSWVLSYLFNRDKTVDVADANDSETQGHDHDDDADVVVYTERYISSPSRFRGTRNRLRQHNTQWQRKLSKEEPQQQQEQQQQPSASWNNSQPSQVPQELPVGNGGPYMYLGTAPSSPQPNTSSHNSTYCLTKGSYKFDLYDANGDGFCCHYGNGSYSLYFNGGGRSIVQSSQFKDERMESVEFKVTDDDIMLSTMLSTASPSFSSTFPVSSYPPSMTPFNRSSASIKRMATASWLDLQSDVSKSYGLIFDIQTNRNISSLVIAGMELLLYTTNSIHYEVWTMPGSWRELNTSESAAFSSSFSPVANGTMLGRGVCEDCGFSSIPLDDFQDVLIEGAKTVQSFWVTLASDNLVFKKHDKSQIAQSSCDSFTVNVGSAVLVYPLENVDPDLDLSGNNGFLGAIQYESMFRDIAGTPHPTPSPLNLNSTESPSISTSRSHSPASDLSVEPTYQTQNPTFLNSSATSSIPTVSNNFTTTVPTYSESLDNFTITFGNNTSKINYTISINASNPVVLNSSVAPTSVMFGNSTSFPSLPFSPSPRPSSYADAVTADDGRPILNSTLVLDDTASENNYTVPINASNLDESNSTVAPTSVMFGNPSSFSPTPGPSFNDTIVVDEGSITDNSTAEMDNTGDIGMNNTSPLSNDTDDMNSPEMTPAPSPSSNSSSVPFSSFSPSHSSSYNATAGVDKGSKNLTDSTLSNGTPPTVPGMNSTERTSASSTSAPANLTVTDK</sequence>
<comment type="caution">
    <text evidence="3">The sequence shown here is derived from an EMBL/GenBank/DDBJ whole genome shotgun (WGS) entry which is preliminary data.</text>
</comment>
<keyword evidence="4" id="KW-1185">Reference proteome</keyword>